<dbReference type="EMBL" id="JAGDFM010000214">
    <property type="protein sequence ID" value="KAG7382247.1"/>
    <property type="molecule type" value="Genomic_DNA"/>
</dbReference>
<accession>A0A8T1VLU4</accession>
<dbReference type="AlphaFoldDB" id="A0A8T1VLU4"/>
<dbReference type="Proteomes" id="UP000694044">
    <property type="component" value="Unassembled WGS sequence"/>
</dbReference>
<keyword evidence="2" id="KW-1185">Reference proteome</keyword>
<organism evidence="1 2">
    <name type="scientific">Phytophthora pseudosyringae</name>
    <dbReference type="NCBI Taxonomy" id="221518"/>
    <lineage>
        <taxon>Eukaryota</taxon>
        <taxon>Sar</taxon>
        <taxon>Stramenopiles</taxon>
        <taxon>Oomycota</taxon>
        <taxon>Peronosporomycetes</taxon>
        <taxon>Peronosporales</taxon>
        <taxon>Peronosporaceae</taxon>
        <taxon>Phytophthora</taxon>
    </lineage>
</organism>
<evidence type="ECO:0000313" key="1">
    <source>
        <dbReference type="EMBL" id="KAG7382247.1"/>
    </source>
</evidence>
<sequence>MFAIPDLGAEKNWILQDRVTSRYIFVVPMEKASSFKAHNIKVKQIPTDEGSVRNLEDVGEVSGKSLNAAGMYAITNLQTRVKEAETRKLGPEVPLVNEMALEFLR</sequence>
<gene>
    <name evidence="1" type="ORF">PHYPSEUDO_005089</name>
</gene>
<evidence type="ECO:0000313" key="2">
    <source>
        <dbReference type="Proteomes" id="UP000694044"/>
    </source>
</evidence>
<name>A0A8T1VLU4_9STRA</name>
<proteinExistence type="predicted"/>
<comment type="caution">
    <text evidence="1">The sequence shown here is derived from an EMBL/GenBank/DDBJ whole genome shotgun (WGS) entry which is preliminary data.</text>
</comment>
<protein>
    <submittedName>
        <fullName evidence="1">Uncharacterized protein</fullName>
    </submittedName>
</protein>
<reference evidence="1" key="1">
    <citation type="submission" date="2021-02" db="EMBL/GenBank/DDBJ databases">
        <authorList>
            <person name="Palmer J.M."/>
        </authorList>
    </citation>
    <scope>NUCLEOTIDE SEQUENCE</scope>
    <source>
        <strain evidence="1">SCRP734</strain>
    </source>
</reference>